<comment type="subcellular location">
    <subcellularLocation>
        <location evidence="2">Membrane</location>
        <topology evidence="2">Single-pass membrane protein</topology>
    </subcellularLocation>
</comment>
<evidence type="ECO:0000256" key="13">
    <source>
        <dbReference type="SAM" id="Phobius"/>
    </source>
</evidence>
<keyword evidence="7 13" id="KW-1133">Transmembrane helix</keyword>
<evidence type="ECO:0000256" key="6">
    <source>
        <dbReference type="ARBA" id="ARBA00022982"/>
    </source>
</evidence>
<evidence type="ECO:0000313" key="15">
    <source>
        <dbReference type="EMBL" id="CAD9168907.1"/>
    </source>
</evidence>
<evidence type="ECO:0000256" key="8">
    <source>
        <dbReference type="ARBA" id="ARBA00023136"/>
    </source>
</evidence>
<name>A0A6T9RDN2_ALECA</name>
<feature type="signal peptide" evidence="14">
    <location>
        <begin position="1"/>
        <end position="20"/>
    </location>
</feature>
<dbReference type="Pfam" id="PF03742">
    <property type="entry name" value="PetN"/>
    <property type="match status" value="1"/>
</dbReference>
<evidence type="ECO:0000256" key="3">
    <source>
        <dbReference type="ARBA" id="ARBA00010969"/>
    </source>
</evidence>
<evidence type="ECO:0000256" key="1">
    <source>
        <dbReference type="ARBA" id="ARBA00003068"/>
    </source>
</evidence>
<evidence type="ECO:0000256" key="4">
    <source>
        <dbReference type="ARBA" id="ARBA00022448"/>
    </source>
</evidence>
<organism evidence="16">
    <name type="scientific">Alexandrium catenella</name>
    <name type="common">Red tide dinoflagellate</name>
    <name type="synonym">Gonyaulax catenella</name>
    <dbReference type="NCBI Taxonomy" id="2925"/>
    <lineage>
        <taxon>Eukaryota</taxon>
        <taxon>Sar</taxon>
        <taxon>Alveolata</taxon>
        <taxon>Dinophyceae</taxon>
        <taxon>Gonyaulacales</taxon>
        <taxon>Pyrocystaceae</taxon>
        <taxon>Alexandrium</taxon>
    </lineage>
</organism>
<reference evidence="16" key="1">
    <citation type="submission" date="2021-01" db="EMBL/GenBank/DDBJ databases">
        <authorList>
            <person name="Corre E."/>
            <person name="Pelletier E."/>
            <person name="Niang G."/>
            <person name="Scheremetjew M."/>
            <person name="Finn R."/>
            <person name="Kale V."/>
            <person name="Holt S."/>
            <person name="Cochrane G."/>
            <person name="Meng A."/>
            <person name="Brown T."/>
            <person name="Cohen L."/>
        </authorList>
    </citation>
    <scope>NUCLEOTIDE SEQUENCE</scope>
    <source>
        <strain evidence="16">OF101</strain>
    </source>
</reference>
<dbReference type="AlphaFoldDB" id="A0A6T9RDN2"/>
<feature type="transmembrane region" description="Helical" evidence="13">
    <location>
        <begin position="63"/>
        <end position="80"/>
    </location>
</feature>
<dbReference type="InterPro" id="IPR005497">
    <property type="entry name" value="Cytochrome_b6-f_cplx_su8"/>
</dbReference>
<evidence type="ECO:0000256" key="12">
    <source>
        <dbReference type="SAM" id="MobiDB-lite"/>
    </source>
</evidence>
<evidence type="ECO:0000313" key="16">
    <source>
        <dbReference type="EMBL" id="CAD9168908.1"/>
    </source>
</evidence>
<keyword evidence="5 13" id="KW-0812">Transmembrane</keyword>
<comment type="similarity">
    <text evidence="3">Belongs to the PetN family.</text>
</comment>
<gene>
    <name evidence="15" type="ORF">ACAT0790_LOCUS45675</name>
    <name evidence="16" type="ORF">ACAT0790_LOCUS45676</name>
</gene>
<evidence type="ECO:0000256" key="14">
    <source>
        <dbReference type="SAM" id="SignalP"/>
    </source>
</evidence>
<feature type="compositionally biased region" description="Low complexity" evidence="12">
    <location>
        <begin position="36"/>
        <end position="51"/>
    </location>
</feature>
<feature type="chain" id="PRO_5035676864" description="Cytochrome b6-f complex subunit PetN" evidence="14">
    <location>
        <begin position="21"/>
        <end position="149"/>
    </location>
</feature>
<evidence type="ECO:0000256" key="10">
    <source>
        <dbReference type="ARBA" id="ARBA00031459"/>
    </source>
</evidence>
<feature type="transmembrane region" description="Helical" evidence="13">
    <location>
        <begin position="87"/>
        <end position="105"/>
    </location>
</feature>
<evidence type="ECO:0000256" key="11">
    <source>
        <dbReference type="ARBA" id="ARBA00031982"/>
    </source>
</evidence>
<keyword evidence="14" id="KW-0732">Signal</keyword>
<feature type="transmembrane region" description="Helical" evidence="13">
    <location>
        <begin position="125"/>
        <end position="144"/>
    </location>
</feature>
<evidence type="ECO:0000256" key="2">
    <source>
        <dbReference type="ARBA" id="ARBA00004167"/>
    </source>
</evidence>
<dbReference type="EMBL" id="HBGE01076241">
    <property type="protein sequence ID" value="CAD9168907.1"/>
    <property type="molecule type" value="Transcribed_RNA"/>
</dbReference>
<proteinExistence type="inferred from homology"/>
<dbReference type="SUPFAM" id="SSF103451">
    <property type="entry name" value="PetN subunit of the cytochrome b6f complex"/>
    <property type="match status" value="1"/>
</dbReference>
<keyword evidence="8 13" id="KW-0472">Membrane</keyword>
<dbReference type="GO" id="GO:0017004">
    <property type="term" value="P:cytochrome complex assembly"/>
    <property type="evidence" value="ECO:0007669"/>
    <property type="project" value="InterPro"/>
</dbReference>
<evidence type="ECO:0000256" key="5">
    <source>
        <dbReference type="ARBA" id="ARBA00022692"/>
    </source>
</evidence>
<evidence type="ECO:0000256" key="7">
    <source>
        <dbReference type="ARBA" id="ARBA00022989"/>
    </source>
</evidence>
<comment type="function">
    <text evidence="1">Component of the cytochrome b6-f complex, which mediates electron transfer between photosystem II (PSII) and photosystem I (PSI), cyclic electron flow around PSI, and state transitions.</text>
</comment>
<evidence type="ECO:0000256" key="9">
    <source>
        <dbReference type="ARBA" id="ARBA00025834"/>
    </source>
</evidence>
<keyword evidence="4" id="KW-0813">Transport</keyword>
<dbReference type="GO" id="GO:0016020">
    <property type="term" value="C:membrane"/>
    <property type="evidence" value="ECO:0007669"/>
    <property type="project" value="UniProtKB-SubCell"/>
</dbReference>
<sequence>MAPRQLVLALAAGLTASASAYVQPARGGPLHLERLAQQAPPSGPAPAAVQPRTETSAGKSSEPLGLAALGCVLGAVAGWVSDRRRQVAASVAAGAAGLAPLSAMAEADGDGSSLRLAMDPLSNPDLGFVFMTSLASMSIALVVWGRNGL</sequence>
<dbReference type="InterPro" id="IPR036143">
    <property type="entry name" value="Cytochr_b6-f_cplx_su8_sf"/>
</dbReference>
<accession>A0A6T9RDN2</accession>
<dbReference type="EMBL" id="HBGE01076242">
    <property type="protein sequence ID" value="CAD9168908.1"/>
    <property type="molecule type" value="Transcribed_RNA"/>
</dbReference>
<comment type="subunit">
    <text evidence="9">The 4 large subunits of the cytochrome b6-f complex are cytochrome b6, subunit IV (17 kDa polypeptide, PetD), cytochrome f and the Rieske protein, while the 4 small subunits are PetG, PetL, PetM and PetN. The complex functions as a dimer.</text>
</comment>
<keyword evidence="6" id="KW-0249">Electron transport</keyword>
<feature type="region of interest" description="Disordered" evidence="12">
    <location>
        <begin position="36"/>
        <end position="61"/>
    </location>
</feature>
<protein>
    <recommendedName>
        <fullName evidence="10">Cytochrome b6-f complex subunit PetN</fullName>
    </recommendedName>
    <alternativeName>
        <fullName evidence="11">Cytochrome b6-f complex subunit VIII</fullName>
    </alternativeName>
</protein>
<dbReference type="GO" id="GO:0009512">
    <property type="term" value="C:cytochrome b6f complex"/>
    <property type="evidence" value="ECO:0007669"/>
    <property type="project" value="InterPro"/>
</dbReference>